<keyword evidence="1" id="KW-1133">Transmembrane helix</keyword>
<evidence type="ECO:0000256" key="1">
    <source>
        <dbReference type="SAM" id="Phobius"/>
    </source>
</evidence>
<evidence type="ECO:0000313" key="2">
    <source>
        <dbReference type="EMBL" id="KKU77393.1"/>
    </source>
</evidence>
<feature type="transmembrane region" description="Helical" evidence="1">
    <location>
        <begin position="27"/>
        <end position="54"/>
    </location>
</feature>
<proteinExistence type="predicted"/>
<keyword evidence="1" id="KW-0812">Transmembrane</keyword>
<keyword evidence="1" id="KW-0472">Membrane</keyword>
<protein>
    <submittedName>
        <fullName evidence="2">Uncharacterized protein</fullName>
    </submittedName>
</protein>
<reference evidence="2 3" key="1">
    <citation type="journal article" date="2015" name="Nature">
        <title>rRNA introns, odd ribosomes, and small enigmatic genomes across a large radiation of phyla.</title>
        <authorList>
            <person name="Brown C.T."/>
            <person name="Hug L.A."/>
            <person name="Thomas B.C."/>
            <person name="Sharon I."/>
            <person name="Castelle C.J."/>
            <person name="Singh A."/>
            <person name="Wilkins M.J."/>
            <person name="Williams K.H."/>
            <person name="Banfield J.F."/>
        </authorList>
    </citation>
    <scope>NUCLEOTIDE SEQUENCE [LARGE SCALE GENOMIC DNA]</scope>
</reference>
<evidence type="ECO:0000313" key="3">
    <source>
        <dbReference type="Proteomes" id="UP000034682"/>
    </source>
</evidence>
<organism evidence="2 3">
    <name type="scientific">Candidatus Giovannonibacteria bacterium GW2011_GWB1_47_6b</name>
    <dbReference type="NCBI Taxonomy" id="1618655"/>
    <lineage>
        <taxon>Bacteria</taxon>
        <taxon>Candidatus Giovannoniibacteriota</taxon>
    </lineage>
</organism>
<dbReference type="Proteomes" id="UP000034682">
    <property type="component" value="Unassembled WGS sequence"/>
</dbReference>
<comment type="caution">
    <text evidence="2">The sequence shown here is derived from an EMBL/GenBank/DDBJ whole genome shotgun (WGS) entry which is preliminary data.</text>
</comment>
<dbReference type="InterPro" id="IPR045584">
    <property type="entry name" value="Pilin-like"/>
</dbReference>
<accession>A0A0G1VGR5</accession>
<dbReference type="AlphaFoldDB" id="A0A0G1VGR5"/>
<dbReference type="EMBL" id="LCOK01000002">
    <property type="protein sequence ID" value="KKU77393.1"/>
    <property type="molecule type" value="Genomic_DNA"/>
</dbReference>
<dbReference type="SUPFAM" id="SSF54523">
    <property type="entry name" value="Pili subunits"/>
    <property type="match status" value="1"/>
</dbReference>
<gene>
    <name evidence="2" type="ORF">UY02_C0002G0016</name>
</gene>
<name>A0A0G1VGR5_9BACT</name>
<sequence length="178" mass="19102">MRKLSGFTPTPERVLLKNRRKASNTRLVWGFTLAEVLIVVGLIAIIGLGGFLSLSRFRQEQEIRLASKSMVGFLRDVQSKAINQESGTEWGVRFDSPAGGRGAYMLFSGPMFVAASTTVTLPSSVEFSDPASGSSKDTVFEKITGLPDSAASVTIRLIGNTSSTKTITINAQGAIQEQ</sequence>